<dbReference type="Gene3D" id="2.130.10.10">
    <property type="entry name" value="YVTN repeat-like/Quinoprotein amine dehydrogenase"/>
    <property type="match status" value="2"/>
</dbReference>
<name>A0A315VAN5_GAMAF</name>
<dbReference type="InterPro" id="IPR015943">
    <property type="entry name" value="WD40/YVTN_repeat-like_dom_sf"/>
</dbReference>
<keyword evidence="6" id="KW-1185">Reference proteome</keyword>
<dbReference type="Pfam" id="PF00400">
    <property type="entry name" value="WD40"/>
    <property type="match status" value="3"/>
</dbReference>
<evidence type="ECO:0000256" key="1">
    <source>
        <dbReference type="ARBA" id="ARBA00022574"/>
    </source>
</evidence>
<dbReference type="AlphaFoldDB" id="A0A315VAN5"/>
<reference evidence="5 6" key="1">
    <citation type="journal article" date="2018" name="G3 (Bethesda)">
        <title>A High-Quality Reference Genome for the Invasive Mosquitofish Gambusia affinis Using a Chicago Library.</title>
        <authorList>
            <person name="Hoffberg S.L."/>
            <person name="Troendle N.J."/>
            <person name="Glenn T.C."/>
            <person name="Mahmud O."/>
            <person name="Louha S."/>
            <person name="Chalopin D."/>
            <person name="Bennetzen J.L."/>
            <person name="Mauricio R."/>
        </authorList>
    </citation>
    <scope>NUCLEOTIDE SEQUENCE [LARGE SCALE GENOMIC DNA]</scope>
    <source>
        <strain evidence="5">NE01/NJP1002.9</strain>
        <tissue evidence="5">Muscle</tissue>
    </source>
</reference>
<keyword evidence="1 3" id="KW-0853">WD repeat</keyword>
<dbReference type="PROSITE" id="PS00678">
    <property type="entry name" value="WD_REPEATS_1"/>
    <property type="match status" value="1"/>
</dbReference>
<dbReference type="PANTHER" id="PTHR44666:SF1">
    <property type="entry name" value="WD REPEAT-CONTAINING PROTEIN 53"/>
    <property type="match status" value="1"/>
</dbReference>
<dbReference type="InterPro" id="IPR001680">
    <property type="entry name" value="WD40_rpt"/>
</dbReference>
<dbReference type="InterPro" id="IPR036322">
    <property type="entry name" value="WD40_repeat_dom_sf"/>
</dbReference>
<evidence type="ECO:0000313" key="6">
    <source>
        <dbReference type="Proteomes" id="UP000250572"/>
    </source>
</evidence>
<dbReference type="PANTHER" id="PTHR44666">
    <property type="entry name" value="WD REPEAT-CONTAINING PROTEIN 53"/>
    <property type="match status" value="1"/>
</dbReference>
<accession>A0A315VAN5</accession>
<dbReference type="EMBL" id="NHOQ01001971">
    <property type="protein sequence ID" value="PWA20268.1"/>
    <property type="molecule type" value="Genomic_DNA"/>
</dbReference>
<dbReference type="PROSITE" id="PS50082">
    <property type="entry name" value="WD_REPEATS_2"/>
    <property type="match status" value="2"/>
</dbReference>
<sequence length="699" mass="74146">MSFTGTKRSGEPNNASMATVSRLHQALHQLPLLKHGSVIQAEGLHPVAQRAAGVTVQHVGAIFFVHRHHLTLHALWRRDGLAEAPAPPVGVAVEAEGARRGQAELAEALSAVDVVGVGGDQQAARLQLDAVTRAQSEEVSATAEAASTIINKIEEEAISHKPRENPLPSSSATLGNRHHRASYDGLGEVCGWAPGVSSISAGDVAESGHVVPGDQLVGLRGVAKNGDEEQEEDAGELVVHRTGVHGPVTGHTVPQLTDLHIVPVEGAFPHHEQKARNDLKRLRYSRAGTLYVTPLGSLWKSTDLAGKYGDLMLAFSMGSLWSEGHSSSILCVSASPGPEGLIASGAEGGEVTVWTQEGVVVGRLALPGQEDVTSAAFSPAASAHLYVSHGDGVSVFDPRNLKGPAEDFRGAGEEEINAVALNETGSNVAVADDSGAVRILEIPGGKVCRSLRRHTNICSSVAFRPHRPNNLVSVGLDMQVILWGLQKTRPLWTLNLQDAAEEAGDQHQQRPGQLFNPPLAHCVSVSGCGNVLGCAAEDGRVHLMRIGGGSKLEQRGAVKAHTQGASQAHFISFLSHPHWMVTGGNDGLVALWDLGKHPVVNPEGKTQTTAPHRRKGKSSRRRREQAQEKSKQKADEEEDDSAAKDQESPMEEETTSGPKLSISHGDKVNWLCPAVLKGEPSVIVADQSTNLTVYPLSQL</sequence>
<evidence type="ECO:0000313" key="5">
    <source>
        <dbReference type="EMBL" id="PWA20268.1"/>
    </source>
</evidence>
<dbReference type="Proteomes" id="UP000250572">
    <property type="component" value="Unassembled WGS sequence"/>
</dbReference>
<evidence type="ECO:0000256" key="2">
    <source>
        <dbReference type="ARBA" id="ARBA00022737"/>
    </source>
</evidence>
<dbReference type="InterPro" id="IPR042453">
    <property type="entry name" value="WDR53"/>
</dbReference>
<feature type="compositionally biased region" description="Basic residues" evidence="4">
    <location>
        <begin position="611"/>
        <end position="623"/>
    </location>
</feature>
<comment type="caution">
    <text evidence="5">The sequence shown here is derived from an EMBL/GenBank/DDBJ whole genome shotgun (WGS) entry which is preliminary data.</text>
</comment>
<feature type="compositionally biased region" description="Basic and acidic residues" evidence="4">
    <location>
        <begin position="624"/>
        <end position="634"/>
    </location>
</feature>
<proteinExistence type="predicted"/>
<dbReference type="STRING" id="33528.ENSGAFP00000018610"/>
<dbReference type="InterPro" id="IPR019775">
    <property type="entry name" value="WD40_repeat_CS"/>
</dbReference>
<feature type="repeat" description="WD" evidence="3">
    <location>
        <begin position="451"/>
        <end position="493"/>
    </location>
</feature>
<feature type="repeat" description="WD" evidence="3">
    <location>
        <begin position="322"/>
        <end position="354"/>
    </location>
</feature>
<dbReference type="SMART" id="SM00320">
    <property type="entry name" value="WD40"/>
    <property type="match status" value="6"/>
</dbReference>
<evidence type="ECO:0000256" key="3">
    <source>
        <dbReference type="PROSITE-ProRule" id="PRU00221"/>
    </source>
</evidence>
<gene>
    <name evidence="5" type="ORF">CCH79_00003902</name>
</gene>
<protein>
    <submittedName>
        <fullName evidence="5">Uncharacterized protein</fullName>
    </submittedName>
</protein>
<dbReference type="SUPFAM" id="SSF50978">
    <property type="entry name" value="WD40 repeat-like"/>
    <property type="match status" value="1"/>
</dbReference>
<keyword evidence="2" id="KW-0677">Repeat</keyword>
<organism evidence="5 6">
    <name type="scientific">Gambusia affinis</name>
    <name type="common">Western mosquitofish</name>
    <name type="synonym">Heterandria affinis</name>
    <dbReference type="NCBI Taxonomy" id="33528"/>
    <lineage>
        <taxon>Eukaryota</taxon>
        <taxon>Metazoa</taxon>
        <taxon>Chordata</taxon>
        <taxon>Craniata</taxon>
        <taxon>Vertebrata</taxon>
        <taxon>Euteleostomi</taxon>
        <taxon>Actinopterygii</taxon>
        <taxon>Neopterygii</taxon>
        <taxon>Teleostei</taxon>
        <taxon>Neoteleostei</taxon>
        <taxon>Acanthomorphata</taxon>
        <taxon>Ovalentaria</taxon>
        <taxon>Atherinomorphae</taxon>
        <taxon>Cyprinodontiformes</taxon>
        <taxon>Poeciliidae</taxon>
        <taxon>Poeciliinae</taxon>
        <taxon>Gambusia</taxon>
    </lineage>
</organism>
<evidence type="ECO:0000256" key="4">
    <source>
        <dbReference type="SAM" id="MobiDB-lite"/>
    </source>
</evidence>
<feature type="region of interest" description="Disordered" evidence="4">
    <location>
        <begin position="599"/>
        <end position="664"/>
    </location>
</feature>